<dbReference type="Proteomes" id="UP000255248">
    <property type="component" value="Unassembled WGS sequence"/>
</dbReference>
<dbReference type="OrthoDB" id="9797300at2"/>
<dbReference type="AlphaFoldDB" id="A0A376D7Y5"/>
<accession>A0A376D7Y5</accession>
<reference evidence="1 2" key="1">
    <citation type="submission" date="2018-06" db="EMBL/GenBank/DDBJ databases">
        <authorList>
            <consortium name="Pathogen Informatics"/>
            <person name="Doyle S."/>
        </authorList>
    </citation>
    <scope>NUCLEOTIDE SEQUENCE [LARGE SCALE GENOMIC DNA]</scope>
    <source>
        <strain evidence="1 2">NCTC12121</strain>
    </source>
</reference>
<name>A0A376D7Y5_9GAMM</name>
<sequence>MPQIVDQFGNPLKKDALKTRQTIQMAGTVQRYPEHLSKGMTIKKLPRILQQAELGMLSAQASFFEDMLERDGHVFAEMEKRKNALLTLERTIVPPENASSVEKNATAAVKEWFSGIMELEDVILNGATAIGHGFSCQEIQWATVEKVLIPQYLHLRPHHWFNSLPEKGDELRLNSTNPDGDALWPFGWLIHRANARSGFIGSSGLFRVLVWPYLFKNFAVRDLAEFLEIYGLPARIAYYAPGTSDDDRDQLLMNLVRLGHDAVATVPMGNEIKFESAATGGSDAFMAMIDWAERTESKAILGGTLTTQADGKTSTNALGTVHNEVRHDLLAADARQMEGMFRSLIQMMLALNGFGDIPLHRQPRLVFDTRKKADLGQFATAVSTLVNAGMDTIPVSWVHREGGIPQPQEGEAVLQPRTSGSGLANLRRAYPVSPGVGLAALSQTEAMPENDPGQQAIDTMPPLSDAVGDAMNQLLAPMIAALRQGKSADDAMNILAEGYPLLDDTQLRALLTQAIFVTDLWGQLHANT</sequence>
<evidence type="ECO:0000313" key="1">
    <source>
        <dbReference type="EMBL" id="STC84434.1"/>
    </source>
</evidence>
<dbReference type="RefSeq" id="WP_115314453.1">
    <property type="nucleotide sequence ID" value="NZ_CP065626.1"/>
</dbReference>
<protein>
    <submittedName>
        <fullName evidence="1">Mu-like prophage protein gp29</fullName>
    </submittedName>
</protein>
<dbReference type="EMBL" id="UFXZ01000001">
    <property type="protein sequence ID" value="STC84434.1"/>
    <property type="molecule type" value="Genomic_DNA"/>
</dbReference>
<dbReference type="Pfam" id="PF06074">
    <property type="entry name" value="Portal_Mu"/>
    <property type="match status" value="1"/>
</dbReference>
<evidence type="ECO:0000313" key="2">
    <source>
        <dbReference type="Proteomes" id="UP000255248"/>
    </source>
</evidence>
<dbReference type="InterPro" id="IPR009279">
    <property type="entry name" value="Portal_Mu"/>
</dbReference>
<proteinExistence type="predicted"/>
<gene>
    <name evidence="1" type="ORF">NCTC12121_00543</name>
</gene>
<organism evidence="1 2">
    <name type="scientific">Edwardsiella hoshinae</name>
    <dbReference type="NCBI Taxonomy" id="93378"/>
    <lineage>
        <taxon>Bacteria</taxon>
        <taxon>Pseudomonadati</taxon>
        <taxon>Pseudomonadota</taxon>
        <taxon>Gammaproteobacteria</taxon>
        <taxon>Enterobacterales</taxon>
        <taxon>Hafniaceae</taxon>
        <taxon>Edwardsiella</taxon>
    </lineage>
</organism>